<accession>U5NC08</accession>
<reference evidence="1 2" key="1">
    <citation type="journal article" date="2013" name="Genome Announc.">
        <title>Genome Sequence of Mycoplasma parvum (Formerly Eperythrozoon parvum), a Diminutive Hemoplasma of the Pig.</title>
        <authorList>
            <person name="do Nascimento N.C."/>
            <person name="Dos Santos A.P."/>
            <person name="Chu Y."/>
            <person name="Guimaraes A.M."/>
            <person name="Pagliaro A."/>
            <person name="Messick J.B."/>
        </authorList>
    </citation>
    <scope>NUCLEOTIDE SEQUENCE [LARGE SCALE GENOMIC DNA]</scope>
    <source>
        <strain evidence="1 2">Indiana</strain>
    </source>
</reference>
<evidence type="ECO:0000313" key="1">
    <source>
        <dbReference type="EMBL" id="AGX88937.1"/>
    </source>
</evidence>
<dbReference type="EMBL" id="CP006771">
    <property type="protein sequence ID" value="AGX88937.1"/>
    <property type="molecule type" value="Genomic_DNA"/>
</dbReference>
<dbReference type="AlphaFoldDB" id="U5NC08"/>
<proteinExistence type="predicted"/>
<keyword evidence="2" id="KW-1185">Reference proteome</keyword>
<gene>
    <name evidence="1" type="ORF">PRV_00860</name>
</gene>
<sequence>MLGITGDTIGQGLKRSELLINSSLETRKGELNKLKIKNPWFKLVNENQGQYYYGEVIKNTEQSENSGEAYFDVWEDNANNNNNQGEWDSLKKMLLWFMQCKGARAWIVGNAEIKGSFNSNHQGAGWVYGDLKRKIREVDPEILKISGNEALLENQLAQGNELCNEKRNQIRDLNSGLSISTKNKIQQLPKRKGWVIFFKKGGGALSNNSENTENEIKENVYFSGVVLEQKNTNWIDRKIRIVHIEKGNNLIYIDEWLEPILAEDIEKFRISIGKRNNCQLKGDFDNDESEFEIQVVSNCQGKFIKKEINWFRNKNKAEELEYFDSSANGEWKRIDAQISGLYGENAGQMWDQLKSKIEREYVWWRREVGVVWNGKVFKWRSF</sequence>
<dbReference type="KEGG" id="mpv:PRV_00860"/>
<dbReference type="STRING" id="1403316.PRV_00860"/>
<protein>
    <submittedName>
        <fullName evidence="1">Uncharacterized protein</fullName>
    </submittedName>
</protein>
<dbReference type="OrthoDB" id="9804933at2"/>
<dbReference type="Proteomes" id="UP000017119">
    <property type="component" value="Chromosome"/>
</dbReference>
<name>U5NC08_9MOLU</name>
<dbReference type="PATRIC" id="fig|1403316.3.peg.148"/>
<dbReference type="RefSeq" id="WP_022769178.1">
    <property type="nucleotide sequence ID" value="NC_022575.1"/>
</dbReference>
<organism evidence="1 2">
    <name type="scientific">Mycoplasma parvum str. Indiana</name>
    <dbReference type="NCBI Taxonomy" id="1403316"/>
    <lineage>
        <taxon>Bacteria</taxon>
        <taxon>Bacillati</taxon>
        <taxon>Mycoplasmatota</taxon>
        <taxon>Mollicutes</taxon>
        <taxon>Mycoplasmataceae</taxon>
        <taxon>Mycoplasma</taxon>
    </lineage>
</organism>
<evidence type="ECO:0000313" key="2">
    <source>
        <dbReference type="Proteomes" id="UP000017119"/>
    </source>
</evidence>
<dbReference type="HOGENOM" id="CLU_798811_0_0_14"/>